<dbReference type="STRING" id="684364.F4P8N2"/>
<evidence type="ECO:0000259" key="4">
    <source>
        <dbReference type="PROSITE" id="PS50002"/>
    </source>
</evidence>
<dbReference type="InterPro" id="IPR036028">
    <property type="entry name" value="SH3-like_dom_sf"/>
</dbReference>
<sequence length="364" mass="40181">MDKTNPKQVDSTVDKASLLASSSHLMGLEKLDNTTDPLLENALKSTTQTINKFNLSIVPMDTASQGSTLEYIYLSIYHKAYMQLMSYSLYFIPVTENLQQEKSTLDITALCSTQSNLNVHNLKVETVSSLVPPNLSNPNTSVCSIPCTEPGPTSTLKPSKSVVAYLRGNEIARTSPLFSQFDVPSNQQRAQYAIAEYSPQLSDEIQIVFGDRIVVSRNFKDEWVLGKNETTGLIGVFPKKCLGLDVCSQSNSSTLQPALKSIHLTRLGISSGFAGDLSLGRCSISKTPIQMQGESDPSHSNLKPYNNDVGVLRKYNRHELPRLDQMTKPRVLTQKQKWMVLIGSFVFLLIIVSVGLNVKATKML</sequence>
<evidence type="ECO:0000313" key="5">
    <source>
        <dbReference type="EMBL" id="EGF78701.1"/>
    </source>
</evidence>
<proteinExistence type="predicted"/>
<dbReference type="PROSITE" id="PS50002">
    <property type="entry name" value="SH3"/>
    <property type="match status" value="1"/>
</dbReference>
<dbReference type="RefSeq" id="XP_006680787.1">
    <property type="nucleotide sequence ID" value="XM_006680724.1"/>
</dbReference>
<accession>F4P8N2</accession>
<evidence type="ECO:0000256" key="2">
    <source>
        <dbReference type="PROSITE-ProRule" id="PRU00192"/>
    </source>
</evidence>
<dbReference type="Gene3D" id="2.30.30.40">
    <property type="entry name" value="SH3 Domains"/>
    <property type="match status" value="1"/>
</dbReference>
<dbReference type="AlphaFoldDB" id="F4P8N2"/>
<protein>
    <submittedName>
        <fullName evidence="5">Expressed protein</fullName>
    </submittedName>
</protein>
<organism evidence="5 6">
    <name type="scientific">Batrachochytrium dendrobatidis (strain JAM81 / FGSC 10211)</name>
    <name type="common">Frog chytrid fungus</name>
    <dbReference type="NCBI Taxonomy" id="684364"/>
    <lineage>
        <taxon>Eukaryota</taxon>
        <taxon>Fungi</taxon>
        <taxon>Fungi incertae sedis</taxon>
        <taxon>Chytridiomycota</taxon>
        <taxon>Chytridiomycota incertae sedis</taxon>
        <taxon>Chytridiomycetes</taxon>
        <taxon>Rhizophydiales</taxon>
        <taxon>Rhizophydiales incertae sedis</taxon>
        <taxon>Batrachochytrium</taxon>
    </lineage>
</organism>
<dbReference type="HOGENOM" id="CLU_760716_0_0_1"/>
<keyword evidence="3" id="KW-1133">Transmembrane helix</keyword>
<gene>
    <name evidence="5" type="ORF">BATDEDRAFT_35683</name>
</gene>
<feature type="transmembrane region" description="Helical" evidence="3">
    <location>
        <begin position="338"/>
        <end position="358"/>
    </location>
</feature>
<reference evidence="5 6" key="1">
    <citation type="submission" date="2009-12" db="EMBL/GenBank/DDBJ databases">
        <title>The draft genome of Batrachochytrium dendrobatidis.</title>
        <authorList>
            <consortium name="US DOE Joint Genome Institute (JGI-PGF)"/>
            <person name="Kuo A."/>
            <person name="Salamov A."/>
            <person name="Schmutz J."/>
            <person name="Lucas S."/>
            <person name="Pitluck S."/>
            <person name="Rosenblum E."/>
            <person name="Stajich J."/>
            <person name="Eisen M."/>
            <person name="Grigoriev I.V."/>
        </authorList>
    </citation>
    <scope>NUCLEOTIDE SEQUENCE [LARGE SCALE GENOMIC DNA]</scope>
    <source>
        <strain evidence="6">JAM81 / FGSC 10211</strain>
    </source>
</reference>
<dbReference type="InterPro" id="IPR001452">
    <property type="entry name" value="SH3_domain"/>
</dbReference>
<dbReference type="InParanoid" id="F4P8N2"/>
<keyword evidence="3" id="KW-0812">Transmembrane</keyword>
<evidence type="ECO:0000313" key="6">
    <source>
        <dbReference type="Proteomes" id="UP000007241"/>
    </source>
</evidence>
<dbReference type="EMBL" id="GL882888">
    <property type="protein sequence ID" value="EGF78701.1"/>
    <property type="molecule type" value="Genomic_DNA"/>
</dbReference>
<dbReference type="SMART" id="SM00326">
    <property type="entry name" value="SH3"/>
    <property type="match status" value="1"/>
</dbReference>
<keyword evidence="1 2" id="KW-0728">SH3 domain</keyword>
<evidence type="ECO:0000256" key="3">
    <source>
        <dbReference type="SAM" id="Phobius"/>
    </source>
</evidence>
<dbReference type="GeneID" id="18240842"/>
<evidence type="ECO:0000256" key="1">
    <source>
        <dbReference type="ARBA" id="ARBA00022443"/>
    </source>
</evidence>
<name>F4P8N2_BATDJ</name>
<dbReference type="Proteomes" id="UP000007241">
    <property type="component" value="Unassembled WGS sequence"/>
</dbReference>
<keyword evidence="3" id="KW-0472">Membrane</keyword>
<feature type="domain" description="SH3" evidence="4">
    <location>
        <begin position="186"/>
        <end position="247"/>
    </location>
</feature>
<dbReference type="OrthoDB" id="2162106at2759"/>
<dbReference type="Pfam" id="PF00018">
    <property type="entry name" value="SH3_1"/>
    <property type="match status" value="1"/>
</dbReference>
<keyword evidence="6" id="KW-1185">Reference proteome</keyword>
<dbReference type="SUPFAM" id="SSF50044">
    <property type="entry name" value="SH3-domain"/>
    <property type="match status" value="1"/>
</dbReference>